<dbReference type="EMBL" id="JAGIOC010000001">
    <property type="protein sequence ID" value="MBP2407301.1"/>
    <property type="molecule type" value="Genomic_DNA"/>
</dbReference>
<accession>A0ABS4YEU8</accession>
<name>A0ABS4YEU8_9MICO</name>
<evidence type="ECO:0000313" key="2">
    <source>
        <dbReference type="Proteomes" id="UP000698222"/>
    </source>
</evidence>
<gene>
    <name evidence="1" type="ORF">JOF44_000204</name>
</gene>
<protein>
    <recommendedName>
        <fullName evidence="3">Ig-like domain-containing protein</fullName>
    </recommendedName>
</protein>
<sequence length="88" mass="8519">MHLEAPEVASTPNDPDTLGAVGLPVWLWVANPGPTTTGPNSTSATAGDVTVTATATFSGMTIGMGDGTTIECTGSGTEPGSAGRVGGS</sequence>
<organism evidence="1 2">
    <name type="scientific">Brachybacterium fresconis</name>
    <dbReference type="NCBI Taxonomy" id="173363"/>
    <lineage>
        <taxon>Bacteria</taxon>
        <taxon>Bacillati</taxon>
        <taxon>Actinomycetota</taxon>
        <taxon>Actinomycetes</taxon>
        <taxon>Micrococcales</taxon>
        <taxon>Dermabacteraceae</taxon>
        <taxon>Brachybacterium</taxon>
    </lineage>
</organism>
<evidence type="ECO:0000313" key="1">
    <source>
        <dbReference type="EMBL" id="MBP2407301.1"/>
    </source>
</evidence>
<proteinExistence type="predicted"/>
<evidence type="ECO:0008006" key="3">
    <source>
        <dbReference type="Google" id="ProtNLM"/>
    </source>
</evidence>
<keyword evidence="2" id="KW-1185">Reference proteome</keyword>
<reference evidence="1 2" key="1">
    <citation type="submission" date="2021-03" db="EMBL/GenBank/DDBJ databases">
        <title>Sequencing the genomes of 1000 actinobacteria strains.</title>
        <authorList>
            <person name="Klenk H.-P."/>
        </authorList>
    </citation>
    <scope>NUCLEOTIDE SEQUENCE [LARGE SCALE GENOMIC DNA]</scope>
    <source>
        <strain evidence="1 2">DSM 14564</strain>
    </source>
</reference>
<comment type="caution">
    <text evidence="1">The sequence shown here is derived from an EMBL/GenBank/DDBJ whole genome shotgun (WGS) entry which is preliminary data.</text>
</comment>
<dbReference type="Proteomes" id="UP000698222">
    <property type="component" value="Unassembled WGS sequence"/>
</dbReference>